<reference evidence="8" key="1">
    <citation type="submission" date="2021-02" db="EMBL/GenBank/DDBJ databases">
        <authorList>
            <person name="Nowell W R."/>
        </authorList>
    </citation>
    <scope>NUCLEOTIDE SEQUENCE</scope>
</reference>
<dbReference type="InterPro" id="IPR008906">
    <property type="entry name" value="HATC_C_dom"/>
</dbReference>
<evidence type="ECO:0000256" key="6">
    <source>
        <dbReference type="SAM" id="MobiDB-lite"/>
    </source>
</evidence>
<proteinExistence type="predicted"/>
<dbReference type="Proteomes" id="UP000663825">
    <property type="component" value="Unassembled WGS sequence"/>
</dbReference>
<dbReference type="EMBL" id="CAJNXB010001059">
    <property type="protein sequence ID" value="CAF3126516.1"/>
    <property type="molecule type" value="Genomic_DNA"/>
</dbReference>
<feature type="region of interest" description="Disordered" evidence="6">
    <location>
        <begin position="264"/>
        <end position="289"/>
    </location>
</feature>
<protein>
    <recommendedName>
        <fullName evidence="7">HAT C-terminal dimerisation domain-containing protein</fullName>
    </recommendedName>
</protein>
<dbReference type="OrthoDB" id="1607513at2759"/>
<evidence type="ECO:0000256" key="5">
    <source>
        <dbReference type="ARBA" id="ARBA00023242"/>
    </source>
</evidence>
<comment type="subcellular location">
    <subcellularLocation>
        <location evidence="1">Nucleus</location>
    </subcellularLocation>
</comment>
<dbReference type="Gene3D" id="1.10.10.1070">
    <property type="entry name" value="Zinc finger, BED domain-containing"/>
    <property type="match status" value="1"/>
</dbReference>
<dbReference type="SUPFAM" id="SSF140996">
    <property type="entry name" value="Hermes dimerisation domain"/>
    <property type="match status" value="1"/>
</dbReference>
<keyword evidence="4" id="KW-0862">Zinc</keyword>
<dbReference type="SUPFAM" id="SSF53098">
    <property type="entry name" value="Ribonuclease H-like"/>
    <property type="match status" value="1"/>
</dbReference>
<keyword evidence="2" id="KW-0479">Metal-binding</keyword>
<evidence type="ECO:0000256" key="4">
    <source>
        <dbReference type="ARBA" id="ARBA00022833"/>
    </source>
</evidence>
<evidence type="ECO:0000256" key="3">
    <source>
        <dbReference type="ARBA" id="ARBA00022771"/>
    </source>
</evidence>
<dbReference type="InterPro" id="IPR052035">
    <property type="entry name" value="ZnF_BED_domain_contain"/>
</dbReference>
<dbReference type="AlphaFoldDB" id="A0A817NWI0"/>
<organism evidence="8 9">
    <name type="scientific">Rotaria socialis</name>
    <dbReference type="NCBI Taxonomy" id="392032"/>
    <lineage>
        <taxon>Eukaryota</taxon>
        <taxon>Metazoa</taxon>
        <taxon>Spiralia</taxon>
        <taxon>Gnathifera</taxon>
        <taxon>Rotifera</taxon>
        <taxon>Eurotatoria</taxon>
        <taxon>Bdelloidea</taxon>
        <taxon>Philodinida</taxon>
        <taxon>Philodinidae</taxon>
        <taxon>Rotaria</taxon>
    </lineage>
</organism>
<evidence type="ECO:0000256" key="1">
    <source>
        <dbReference type="ARBA" id="ARBA00004123"/>
    </source>
</evidence>
<dbReference type="PANTHER" id="PTHR46481">
    <property type="entry name" value="ZINC FINGER BED DOMAIN-CONTAINING PROTEIN 4"/>
    <property type="match status" value="1"/>
</dbReference>
<feature type="domain" description="HAT C-terminal dimerisation" evidence="7">
    <location>
        <begin position="518"/>
        <end position="598"/>
    </location>
</feature>
<accession>A0A817NWI0</accession>
<dbReference type="PANTHER" id="PTHR46481:SF10">
    <property type="entry name" value="ZINC FINGER BED DOMAIN-CONTAINING PROTEIN 39"/>
    <property type="match status" value="1"/>
</dbReference>
<feature type="compositionally biased region" description="Acidic residues" evidence="6">
    <location>
        <begin position="279"/>
        <end position="289"/>
    </location>
</feature>
<comment type="caution">
    <text evidence="8">The sequence shown here is derived from an EMBL/GenBank/DDBJ whole genome shotgun (WGS) entry which is preliminary data.</text>
</comment>
<evidence type="ECO:0000313" key="9">
    <source>
        <dbReference type="Proteomes" id="UP000663825"/>
    </source>
</evidence>
<evidence type="ECO:0000256" key="2">
    <source>
        <dbReference type="ARBA" id="ARBA00022723"/>
    </source>
</evidence>
<dbReference type="GO" id="GO:0005634">
    <property type="term" value="C:nucleus"/>
    <property type="evidence" value="ECO:0007669"/>
    <property type="project" value="UniProtKB-SubCell"/>
</dbReference>
<sequence>MSDFESESEDIQLLTEESSNTSLDAWDNFEFPAKIRIDGNHEIIPGFAKCFNCSKTFNYDGSTKYMIKHKSLGIPGASGTQKGVISGGIDKYLVKKRITQSQDKEKMKEKCAIWCCSSISPFTVVEDPGFIDIINESIRIAMNVNLKLLIYAALGKAKIGRTKIDRGQLTCLKLGSRPIALSDRLTKQLSITSVRKQLKLFDLDFYLDNKKLLFVSDRVSNIKKSLEGQDVLFCFGHRLNNILQKAFYQVKGAPEKKCQAITTATPVSKKRRTSTPESSDGETSSDDDDELYKKNLLHRNIKKQIQTFYRCQQNQKNYLIQFHPQSRSPALTMKFKTNSGVALQQSNITRDLVVLLKTFQDVITLIQHGDRPTLHLVYVGLNKLKRHLSGEDIGNNGDEIIIDDRHEGTDFFRKRLKKLLMLMFQVDKKHSAAALLHPFYRKLTYVNDYQKMKTHIFVRQSITDLYGYGTQQVNKGVSVISEPVKKKHRNIEDQFIDPEEDGEININSSIQTNQTVDELDKYLKMSIPDQYKVQDPLIFLKDHRDKLPYLAKLARRLYSMPATSACVERQYSAGGLLINERRSSLNPDIVEDVLFIRSVQKAVKNNLKLFSG</sequence>
<dbReference type="Pfam" id="PF05699">
    <property type="entry name" value="Dimer_Tnp_hAT"/>
    <property type="match status" value="1"/>
</dbReference>
<dbReference type="InterPro" id="IPR012337">
    <property type="entry name" value="RNaseH-like_sf"/>
</dbReference>
<dbReference type="GO" id="GO:0008270">
    <property type="term" value="F:zinc ion binding"/>
    <property type="evidence" value="ECO:0007669"/>
    <property type="project" value="UniProtKB-KW"/>
</dbReference>
<evidence type="ECO:0000313" key="8">
    <source>
        <dbReference type="EMBL" id="CAF3126516.1"/>
    </source>
</evidence>
<name>A0A817NWI0_9BILA</name>
<keyword evidence="5" id="KW-0539">Nucleus</keyword>
<dbReference type="GO" id="GO:0046983">
    <property type="term" value="F:protein dimerization activity"/>
    <property type="evidence" value="ECO:0007669"/>
    <property type="project" value="InterPro"/>
</dbReference>
<keyword evidence="3" id="KW-0863">Zinc-finger</keyword>
<evidence type="ECO:0000259" key="7">
    <source>
        <dbReference type="Pfam" id="PF05699"/>
    </source>
</evidence>
<gene>
    <name evidence="8" type="ORF">TIS948_LOCUS8289</name>
</gene>